<feature type="binding site" evidence="9">
    <location>
        <begin position="112"/>
        <end position="120"/>
    </location>
    <ligand>
        <name>5-phospho-alpha-D-ribose 1-diphosphate</name>
        <dbReference type="ChEBI" id="CHEBI:58017"/>
    </ligand>
</feature>
<feature type="binding site" evidence="9">
    <location>
        <begin position="87"/>
        <end position="88"/>
    </location>
    <ligand>
        <name>5-phospho-alpha-D-ribose 1-diphosphate</name>
        <dbReference type="ChEBI" id="CHEBI:58017"/>
    </ligand>
</feature>
<dbReference type="GO" id="GO:0000162">
    <property type="term" value="P:L-tryptophan biosynthetic process"/>
    <property type="evidence" value="ECO:0007669"/>
    <property type="project" value="UniProtKB-UniRule"/>
</dbReference>
<comment type="function">
    <text evidence="9">Catalyzes the transfer of the phosphoribosyl group of 5-phosphorylribose-1-pyrophosphate (PRPP) to anthranilate to yield N-(5'-phosphoribosyl)-anthranilate (PRA).</text>
</comment>
<comment type="subunit">
    <text evidence="9">Homodimer.</text>
</comment>
<accession>A0A160T0S9</accession>
<feature type="binding site" evidence="9">
    <location>
        <position position="96"/>
    </location>
    <ligand>
        <name>Mg(2+)</name>
        <dbReference type="ChEBI" id="CHEBI:18420"/>
        <label>1</label>
    </ligand>
</feature>
<feature type="binding site" evidence="9">
    <location>
        <begin position="94"/>
        <end position="97"/>
    </location>
    <ligand>
        <name>5-phospho-alpha-D-ribose 1-diphosphate</name>
        <dbReference type="ChEBI" id="CHEBI:58017"/>
    </ligand>
</feature>
<evidence type="ECO:0000256" key="7">
    <source>
        <dbReference type="ARBA" id="ARBA00052328"/>
    </source>
</evidence>
<dbReference type="InterPro" id="IPR036320">
    <property type="entry name" value="Glycosyl_Trfase_fam3_N_dom_sf"/>
</dbReference>
<dbReference type="OrthoDB" id="9806430at2"/>
<dbReference type="Gene3D" id="3.40.1030.10">
    <property type="entry name" value="Nucleoside phosphorylase/phosphoribosyltransferase catalytic domain"/>
    <property type="match status" value="1"/>
</dbReference>
<keyword evidence="3 9" id="KW-0328">Glycosyltransferase</keyword>
<dbReference type="GO" id="GO:0004048">
    <property type="term" value="F:anthranilate phosphoribosyltransferase activity"/>
    <property type="evidence" value="ECO:0007669"/>
    <property type="project" value="UniProtKB-UniRule"/>
</dbReference>
<dbReference type="AlphaFoldDB" id="A0A160T0S9"/>
<evidence type="ECO:0000256" key="9">
    <source>
        <dbReference type="HAMAP-Rule" id="MF_00211"/>
    </source>
</evidence>
<evidence type="ECO:0000256" key="3">
    <source>
        <dbReference type="ARBA" id="ARBA00022676"/>
    </source>
</evidence>
<dbReference type="UniPathway" id="UPA00035">
    <property type="reaction ID" value="UER00041"/>
</dbReference>
<dbReference type="PANTHER" id="PTHR43285">
    <property type="entry name" value="ANTHRANILATE PHOSPHORIBOSYLTRANSFERASE"/>
    <property type="match status" value="1"/>
</dbReference>
<keyword evidence="13" id="KW-1185">Reference proteome</keyword>
<organism evidence="12 13">
    <name type="scientific">Candidatus Promineifilum breve</name>
    <dbReference type="NCBI Taxonomy" id="1806508"/>
    <lineage>
        <taxon>Bacteria</taxon>
        <taxon>Bacillati</taxon>
        <taxon>Chloroflexota</taxon>
        <taxon>Ardenticatenia</taxon>
        <taxon>Candidatus Promineifilales</taxon>
        <taxon>Candidatus Promineifilaceae</taxon>
        <taxon>Candidatus Promineifilum</taxon>
    </lineage>
</organism>
<feature type="binding site" evidence="9">
    <location>
        <position position="84"/>
    </location>
    <ligand>
        <name>anthranilate</name>
        <dbReference type="ChEBI" id="CHEBI:16567"/>
        <label>1</label>
    </ligand>
</feature>
<dbReference type="EC" id="2.4.2.18" evidence="9"/>
<keyword evidence="5 9" id="KW-0822">Tryptophan biosynthesis</keyword>
<proteinExistence type="inferred from homology"/>
<gene>
    <name evidence="9 12" type="primary">trpD</name>
    <name evidence="12" type="ORF">CFX0092_A1693</name>
</gene>
<dbReference type="Pfam" id="PF00591">
    <property type="entry name" value="Glycos_transf_3"/>
    <property type="match status" value="1"/>
</dbReference>
<evidence type="ECO:0000256" key="1">
    <source>
        <dbReference type="ARBA" id="ARBA00004907"/>
    </source>
</evidence>
<evidence type="ECO:0000256" key="4">
    <source>
        <dbReference type="ARBA" id="ARBA00022679"/>
    </source>
</evidence>
<dbReference type="KEGG" id="pbf:CFX0092_A1693"/>
<feature type="binding site" evidence="9">
    <location>
        <position position="229"/>
    </location>
    <ligand>
        <name>Mg(2+)</name>
        <dbReference type="ChEBI" id="CHEBI:18420"/>
        <label>2</label>
    </ligand>
</feature>
<dbReference type="SUPFAM" id="SSF52418">
    <property type="entry name" value="Nucleoside phosphorylase/phosphoribosyltransferase catalytic domain"/>
    <property type="match status" value="1"/>
</dbReference>
<keyword evidence="4 9" id="KW-0808">Transferase</keyword>
<feature type="domain" description="Glycosyl transferase family 3" evidence="10">
    <location>
        <begin position="78"/>
        <end position="327"/>
    </location>
</feature>
<feature type="binding site" evidence="9">
    <location>
        <position position="170"/>
    </location>
    <ligand>
        <name>anthranilate</name>
        <dbReference type="ChEBI" id="CHEBI:16567"/>
        <label>2</label>
    </ligand>
</feature>
<evidence type="ECO:0000259" key="10">
    <source>
        <dbReference type="Pfam" id="PF00591"/>
    </source>
</evidence>
<dbReference type="Gene3D" id="1.20.970.10">
    <property type="entry name" value="Transferase, Pyrimidine Nucleoside Phosphorylase, Chain C"/>
    <property type="match status" value="1"/>
</dbReference>
<comment type="cofactor">
    <cofactor evidence="9">
        <name>Mg(2+)</name>
        <dbReference type="ChEBI" id="CHEBI:18420"/>
    </cofactor>
    <text evidence="9">Binds 2 magnesium ions per monomer.</text>
</comment>
<evidence type="ECO:0000313" key="12">
    <source>
        <dbReference type="EMBL" id="CUS03571.2"/>
    </source>
</evidence>
<keyword evidence="9" id="KW-0479">Metal-binding</keyword>
<dbReference type="InterPro" id="IPR000312">
    <property type="entry name" value="Glycosyl_Trfase_fam3"/>
</dbReference>
<comment type="pathway">
    <text evidence="1 9">Amino-acid biosynthesis; L-tryptophan biosynthesis; L-tryptophan from chorismate: step 2/5.</text>
</comment>
<keyword evidence="2 9" id="KW-0028">Amino-acid biosynthesis</keyword>
<comment type="caution">
    <text evidence="9">Lacks conserved residue(s) required for the propagation of feature annotation.</text>
</comment>
<dbReference type="InterPro" id="IPR005940">
    <property type="entry name" value="Anthranilate_Pribosyl_Tfrase"/>
</dbReference>
<dbReference type="Pfam" id="PF02885">
    <property type="entry name" value="Glycos_trans_3N"/>
    <property type="match status" value="1"/>
</dbReference>
<dbReference type="InterPro" id="IPR017459">
    <property type="entry name" value="Glycosyl_Trfase_fam3_N_dom"/>
</dbReference>
<feature type="binding site" evidence="9">
    <location>
        <position position="230"/>
    </location>
    <ligand>
        <name>Mg(2+)</name>
        <dbReference type="ChEBI" id="CHEBI:18420"/>
        <label>1</label>
    </ligand>
</feature>
<comment type="similarity">
    <text evidence="8">In the C-terminal section; belongs to the anthranilate phosphoribosyltransferase family.</text>
</comment>
<feature type="domain" description="Glycosyl transferase family 3 N-terminal" evidence="11">
    <location>
        <begin position="5"/>
        <end position="65"/>
    </location>
</feature>
<dbReference type="Proteomes" id="UP000215027">
    <property type="component" value="Chromosome I"/>
</dbReference>
<reference evidence="12" key="1">
    <citation type="submission" date="2016-01" db="EMBL/GenBank/DDBJ databases">
        <authorList>
            <person name="Mcilroy J.S."/>
            <person name="Karst M S."/>
            <person name="Albertsen M."/>
        </authorList>
    </citation>
    <scope>NUCLEOTIDE SEQUENCE</scope>
    <source>
        <strain evidence="12">Cfx-K</strain>
    </source>
</reference>
<protein>
    <recommendedName>
        <fullName evidence="9">Anthranilate phosphoribosyltransferase</fullName>
        <ecNumber evidence="9">2.4.2.18</ecNumber>
    </recommendedName>
</protein>
<evidence type="ECO:0000256" key="2">
    <source>
        <dbReference type="ARBA" id="ARBA00022605"/>
    </source>
</evidence>
<name>A0A160T0S9_9CHLR</name>
<feature type="binding site" evidence="9">
    <location>
        <position position="115"/>
    </location>
    <ligand>
        <name>anthranilate</name>
        <dbReference type="ChEBI" id="CHEBI:16567"/>
        <label>1</label>
    </ligand>
</feature>
<evidence type="ECO:0000256" key="8">
    <source>
        <dbReference type="ARBA" id="ARBA00061188"/>
    </source>
</evidence>
<dbReference type="InterPro" id="IPR035902">
    <property type="entry name" value="Nuc_phospho_transferase"/>
</dbReference>
<dbReference type="GO" id="GO:0005829">
    <property type="term" value="C:cytosol"/>
    <property type="evidence" value="ECO:0007669"/>
    <property type="project" value="TreeGrafter"/>
</dbReference>
<feature type="binding site" evidence="9">
    <location>
        <position position="92"/>
    </location>
    <ligand>
        <name>5-phospho-alpha-D-ribose 1-diphosphate</name>
        <dbReference type="ChEBI" id="CHEBI:58017"/>
    </ligand>
</feature>
<keyword evidence="9" id="KW-0460">Magnesium</keyword>
<dbReference type="HAMAP" id="MF_00211">
    <property type="entry name" value="TrpD"/>
    <property type="match status" value="1"/>
</dbReference>
<dbReference type="FunFam" id="3.40.1030.10:FF:000002">
    <property type="entry name" value="Anthranilate phosphoribosyltransferase"/>
    <property type="match status" value="1"/>
</dbReference>
<evidence type="ECO:0000259" key="11">
    <source>
        <dbReference type="Pfam" id="PF02885"/>
    </source>
</evidence>
<comment type="catalytic activity">
    <reaction evidence="7 9">
        <text>N-(5-phospho-beta-D-ribosyl)anthranilate + diphosphate = 5-phospho-alpha-D-ribose 1-diphosphate + anthranilate</text>
        <dbReference type="Rhea" id="RHEA:11768"/>
        <dbReference type="ChEBI" id="CHEBI:16567"/>
        <dbReference type="ChEBI" id="CHEBI:18277"/>
        <dbReference type="ChEBI" id="CHEBI:33019"/>
        <dbReference type="ChEBI" id="CHEBI:58017"/>
        <dbReference type="EC" id="2.4.2.18"/>
    </reaction>
</comment>
<dbReference type="RefSeq" id="WP_095043039.1">
    <property type="nucleotide sequence ID" value="NZ_LN890655.1"/>
</dbReference>
<evidence type="ECO:0000256" key="6">
    <source>
        <dbReference type="ARBA" id="ARBA00023141"/>
    </source>
</evidence>
<dbReference type="SUPFAM" id="SSF47648">
    <property type="entry name" value="Nucleoside phosphorylase/phosphoribosyltransferase N-terminal domain"/>
    <property type="match status" value="1"/>
</dbReference>
<dbReference type="GO" id="GO:0000287">
    <property type="term" value="F:magnesium ion binding"/>
    <property type="evidence" value="ECO:0007669"/>
    <property type="project" value="UniProtKB-UniRule"/>
</dbReference>
<dbReference type="NCBIfam" id="TIGR01245">
    <property type="entry name" value="trpD"/>
    <property type="match status" value="1"/>
</dbReference>
<comment type="similarity">
    <text evidence="9">Belongs to the anthranilate phosphoribosyltransferase family.</text>
</comment>
<sequence>MPLRAAIAKVINGQDLSRQEAGAAMDAIMDGAATPAQIGSYLTALRMKGETAEEIAGSAQSMRRHVVPVAVTLDAGEVLVDTCGTGGDGKHTFNISTTAAFVVAGAGLRVAKHGNRAASSRSGSADLLLALGGNLDLDAAQVAECIEDVGIGFLYAVKHHPAMRHAIGPRRELGQRTIFNLLGPLTNPANAGHQLLGVYDPALTATLAEVLRALGSRAAYVVHGADGLDELTTTGVNRISALRDGTVTTFDFDPATIGLARARLDDLLGGEPEQNAAITREVLGGYDRGPRRDIVLLNAAAALSLETGDWAAGLAQAATAIDSGAALSTLDNWVGMTNSFTAK</sequence>
<evidence type="ECO:0000313" key="13">
    <source>
        <dbReference type="Proteomes" id="UP000215027"/>
    </source>
</evidence>
<evidence type="ECO:0000256" key="5">
    <source>
        <dbReference type="ARBA" id="ARBA00022822"/>
    </source>
</evidence>
<feature type="binding site" evidence="9">
    <location>
        <position position="84"/>
    </location>
    <ligand>
        <name>5-phospho-alpha-D-ribose 1-diphosphate</name>
        <dbReference type="ChEBI" id="CHEBI:58017"/>
    </ligand>
</feature>
<feature type="binding site" evidence="9">
    <location>
        <position position="230"/>
    </location>
    <ligand>
        <name>Mg(2+)</name>
        <dbReference type="ChEBI" id="CHEBI:18420"/>
        <label>2</label>
    </ligand>
</feature>
<dbReference type="PANTHER" id="PTHR43285:SF2">
    <property type="entry name" value="ANTHRANILATE PHOSPHORIBOSYLTRANSFERASE"/>
    <property type="match status" value="1"/>
</dbReference>
<keyword evidence="6 9" id="KW-0057">Aromatic amino acid biosynthesis</keyword>
<feature type="binding site" evidence="9">
    <location>
        <position position="124"/>
    </location>
    <ligand>
        <name>5-phospho-alpha-D-ribose 1-diphosphate</name>
        <dbReference type="ChEBI" id="CHEBI:58017"/>
    </ligand>
</feature>
<dbReference type="EMBL" id="LN890655">
    <property type="protein sequence ID" value="CUS03571.2"/>
    <property type="molecule type" value="Genomic_DNA"/>
</dbReference>